<evidence type="ECO:0000256" key="4">
    <source>
        <dbReference type="ARBA" id="ARBA00022741"/>
    </source>
</evidence>
<keyword evidence="5" id="KW-0378">Hydrolase</keyword>
<dbReference type="Gene3D" id="3.40.50.300">
    <property type="entry name" value="P-loop containing nucleotide triphosphate hydrolases"/>
    <property type="match status" value="2"/>
</dbReference>
<protein>
    <recommendedName>
        <fullName evidence="10">DNA 5'-3' helicase</fullName>
        <ecNumber evidence="10">5.6.2.3</ecNumber>
    </recommendedName>
</protein>
<dbReference type="EMBL" id="MF101425">
    <property type="protein sequence ID" value="ARW62987.1"/>
    <property type="molecule type" value="Genomic_DNA"/>
</dbReference>
<dbReference type="InterPro" id="IPR007693">
    <property type="entry name" value="DNA_helicase_DnaB-like_N"/>
</dbReference>
<keyword evidence="13" id="KW-0934">Plastid</keyword>
<dbReference type="PANTHER" id="PTHR30153:SF2">
    <property type="entry name" value="REPLICATIVE DNA HELICASE"/>
    <property type="match status" value="1"/>
</dbReference>
<keyword evidence="7" id="KW-0067">ATP-binding</keyword>
<accession>A0A1Z1MA71</accession>
<evidence type="ECO:0000256" key="8">
    <source>
        <dbReference type="ARBA" id="ARBA00023125"/>
    </source>
</evidence>
<dbReference type="InterPro" id="IPR003593">
    <property type="entry name" value="AAA+_ATPase"/>
</dbReference>
<evidence type="ECO:0000313" key="13">
    <source>
        <dbReference type="EMBL" id="ARW62987.1"/>
    </source>
</evidence>
<dbReference type="GO" id="GO:0003677">
    <property type="term" value="F:DNA binding"/>
    <property type="evidence" value="ECO:0007669"/>
    <property type="project" value="UniProtKB-KW"/>
</dbReference>
<dbReference type="GO" id="GO:0016787">
    <property type="term" value="F:hydrolase activity"/>
    <property type="evidence" value="ECO:0007669"/>
    <property type="project" value="UniProtKB-KW"/>
</dbReference>
<reference evidence="13" key="1">
    <citation type="journal article" date="2017" name="J. Phycol.">
        <title>Analysis of chloroplast genomes and a supermatrix inform reclassification of the Rhodomelaceae (Rhodophyta).</title>
        <authorList>
            <person name="Diaz-Tapia P."/>
            <person name="Maggs C.A."/>
            <person name="West J.A."/>
            <person name="Verbruggen H."/>
        </authorList>
    </citation>
    <scope>NUCLEOTIDE SEQUENCE</scope>
    <source>
        <strain evidence="13">PD516</strain>
    </source>
</reference>
<keyword evidence="4" id="KW-0547">Nucleotide-binding</keyword>
<dbReference type="Pfam" id="PF03796">
    <property type="entry name" value="DnaB_C"/>
    <property type="match status" value="1"/>
</dbReference>
<sequence length="604" mass="70735">MHNFYRYKFIPQNYLAEEVLLGIILIYPKIINQTRNLITNDIFFIEVHKILYSKVNSIINNSDNSIIKLLYEIEKTNLHCTVNGIEYMIQLMKKSQIFISCCETNNYLENLIKLLQANYIKRLIIQLGHNIITLGYNINIKNSHLYTKLSYYVKNIEKEINHNKNNEITNIKTFISNEILDFKYINTKETNQAKEISITSGLVHLDKIIQCLPPGNLIIIAGRPSIGKTSLSINIAYNCFLKEKISLLVFSLEMTSDQIFKKFITIDSKINIGKESIETIYNKNWEKISKICNRLLEQNIYINEEPKLNIDQIEFIAHNLAKNQFIKLIIIDYLQLIELNIDKKVNNNRNQEVGYITRRLKLLAQYLKIPIITISQLNRNIENRQQKEPILSDLKESGCIIYNNNISLNKKNLSTANISKNIIPLRKKFEQDINQSSNILKYNNHEISILNKKTFKYINDQIILGLTYNHKFLTTIHWIKSTQISKINHIFSNINLNYSIKLKEYVNLVKFDKETKTYDVNNYNYFNFSTDKTTLHNSIEQDADIIMMLYEIDNTKYHNGITKTKTIDLKISKNRNGNTGSCKLTFEPYTNIFKDLIIENSIEN</sequence>
<dbReference type="PROSITE" id="PS51199">
    <property type="entry name" value="SF4_HELICASE"/>
    <property type="match status" value="1"/>
</dbReference>
<dbReference type="GO" id="GO:0005524">
    <property type="term" value="F:ATP binding"/>
    <property type="evidence" value="ECO:0007669"/>
    <property type="project" value="UniProtKB-KW"/>
</dbReference>
<comment type="similarity">
    <text evidence="1">Belongs to the helicase family. DnaB subfamily.</text>
</comment>
<name>A0A1Z1MA71_9FLOR</name>
<dbReference type="SMART" id="SM00382">
    <property type="entry name" value="AAA"/>
    <property type="match status" value="1"/>
</dbReference>
<keyword evidence="13" id="KW-0150">Chloroplast</keyword>
<keyword evidence="2" id="KW-0639">Primosome</keyword>
<dbReference type="EC" id="5.6.2.3" evidence="10"/>
<dbReference type="Pfam" id="PF00772">
    <property type="entry name" value="DnaB"/>
    <property type="match status" value="1"/>
</dbReference>
<evidence type="ECO:0000256" key="9">
    <source>
        <dbReference type="ARBA" id="ARBA00023235"/>
    </source>
</evidence>
<evidence type="ECO:0000256" key="7">
    <source>
        <dbReference type="ARBA" id="ARBA00022840"/>
    </source>
</evidence>
<dbReference type="InterPro" id="IPR007694">
    <property type="entry name" value="DNA_helicase_DnaB-like_C"/>
</dbReference>
<evidence type="ECO:0000256" key="11">
    <source>
        <dbReference type="ARBA" id="ARBA00048954"/>
    </source>
</evidence>
<dbReference type="SUPFAM" id="SSF52540">
    <property type="entry name" value="P-loop containing nucleoside triphosphate hydrolases"/>
    <property type="match status" value="1"/>
</dbReference>
<gene>
    <name evidence="13" type="primary">dnaB</name>
</gene>
<keyword evidence="6 13" id="KW-0347">Helicase</keyword>
<evidence type="ECO:0000256" key="5">
    <source>
        <dbReference type="ARBA" id="ARBA00022801"/>
    </source>
</evidence>
<feature type="domain" description="SF4 helicase" evidence="12">
    <location>
        <begin position="191"/>
        <end position="398"/>
    </location>
</feature>
<comment type="catalytic activity">
    <reaction evidence="11">
        <text>ATP + H2O = ADP + phosphate + H(+)</text>
        <dbReference type="Rhea" id="RHEA:13065"/>
        <dbReference type="ChEBI" id="CHEBI:15377"/>
        <dbReference type="ChEBI" id="CHEBI:15378"/>
        <dbReference type="ChEBI" id="CHEBI:30616"/>
        <dbReference type="ChEBI" id="CHEBI:43474"/>
        <dbReference type="ChEBI" id="CHEBI:456216"/>
        <dbReference type="EC" id="5.6.2.3"/>
    </reaction>
</comment>
<evidence type="ECO:0000256" key="10">
    <source>
        <dbReference type="ARBA" id="ARBA00044969"/>
    </source>
</evidence>
<dbReference type="GO" id="GO:0043139">
    <property type="term" value="F:5'-3' DNA helicase activity"/>
    <property type="evidence" value="ECO:0007669"/>
    <property type="project" value="UniProtKB-EC"/>
</dbReference>
<dbReference type="SUPFAM" id="SSF48024">
    <property type="entry name" value="N-terminal domain of DnaB helicase"/>
    <property type="match status" value="1"/>
</dbReference>
<proteinExistence type="inferred from homology"/>
<dbReference type="RefSeq" id="YP_009394425.1">
    <property type="nucleotide sequence ID" value="NC_035272.1"/>
</dbReference>
<dbReference type="GO" id="GO:0006269">
    <property type="term" value="P:DNA replication, synthesis of primer"/>
    <property type="evidence" value="ECO:0007669"/>
    <property type="project" value="UniProtKB-KW"/>
</dbReference>
<evidence type="ECO:0000256" key="6">
    <source>
        <dbReference type="ARBA" id="ARBA00022806"/>
    </source>
</evidence>
<dbReference type="InterPro" id="IPR016136">
    <property type="entry name" value="DNA_helicase_N/primase_C"/>
</dbReference>
<evidence type="ECO:0000256" key="1">
    <source>
        <dbReference type="ARBA" id="ARBA00008428"/>
    </source>
</evidence>
<keyword evidence="3" id="KW-0235">DNA replication</keyword>
<dbReference type="GO" id="GO:0005829">
    <property type="term" value="C:cytosol"/>
    <property type="evidence" value="ECO:0007669"/>
    <property type="project" value="TreeGrafter"/>
</dbReference>
<geneLocation type="chloroplast" evidence="13"/>
<evidence type="ECO:0000256" key="2">
    <source>
        <dbReference type="ARBA" id="ARBA00022515"/>
    </source>
</evidence>
<dbReference type="PANTHER" id="PTHR30153">
    <property type="entry name" value="REPLICATIVE DNA HELICASE DNAB"/>
    <property type="match status" value="1"/>
</dbReference>
<keyword evidence="8" id="KW-0238">DNA-binding</keyword>
<dbReference type="Gene3D" id="1.10.860.10">
    <property type="entry name" value="DNAb Helicase, Chain A"/>
    <property type="match status" value="1"/>
</dbReference>
<evidence type="ECO:0000259" key="12">
    <source>
        <dbReference type="PROSITE" id="PS51199"/>
    </source>
</evidence>
<keyword evidence="9" id="KW-0413">Isomerase</keyword>
<dbReference type="InterPro" id="IPR027417">
    <property type="entry name" value="P-loop_NTPase"/>
</dbReference>
<dbReference type="GeneID" id="33356279"/>
<dbReference type="AlphaFoldDB" id="A0A1Z1MA71"/>
<dbReference type="InterPro" id="IPR036185">
    <property type="entry name" value="DNA_heli_DnaB-like_N_sf"/>
</dbReference>
<evidence type="ECO:0000256" key="3">
    <source>
        <dbReference type="ARBA" id="ARBA00022705"/>
    </source>
</evidence>
<organism evidence="13">
    <name type="scientific">Leptosiphonia brodiei</name>
    <dbReference type="NCBI Taxonomy" id="2608611"/>
    <lineage>
        <taxon>Eukaryota</taxon>
        <taxon>Rhodophyta</taxon>
        <taxon>Florideophyceae</taxon>
        <taxon>Rhodymeniophycidae</taxon>
        <taxon>Ceramiales</taxon>
        <taxon>Rhodomelaceae</taxon>
        <taxon>Polysiphonioideae</taxon>
        <taxon>Leptosiphonia</taxon>
    </lineage>
</organism>